<dbReference type="GO" id="GO:0003964">
    <property type="term" value="F:RNA-directed DNA polymerase activity"/>
    <property type="evidence" value="ECO:0007669"/>
    <property type="project" value="UniProtKB-KW"/>
</dbReference>
<dbReference type="EMBL" id="BKCJ010308383">
    <property type="protein sequence ID" value="GEZ67348.1"/>
    <property type="molecule type" value="Genomic_DNA"/>
</dbReference>
<reference evidence="1" key="1">
    <citation type="journal article" date="2019" name="Sci. Rep.">
        <title>Draft genome of Tanacetum cinerariifolium, the natural source of mosquito coil.</title>
        <authorList>
            <person name="Yamashiro T."/>
            <person name="Shiraishi A."/>
            <person name="Satake H."/>
            <person name="Nakayama K."/>
        </authorList>
    </citation>
    <scope>NUCLEOTIDE SEQUENCE</scope>
</reference>
<sequence length="298" mass="33837">MVLEEKDRVKKFIGGLPNNIQGNVIVVEPGHYRSDCPNLKNQNRWNKTGNKLNEAKGRAYALGGGANPDSNVVTGKANVVTDALSRKERVKLIQVRALVMTIGLNLPVQILKAQAKARKEENYGLKDLCGMIKKLEPRSNVTLYLKNKSWIPCLGDLRNRIYEETDKTVLEGSRLEVWSTGFDHSDRDNSERTIQTLEDMLRACVIDFEKGWDRHFPLVEFSYNNSYHAIIKVASFEALYGRKCQSSIYWVKVGESQLIGPEIVHETTEKIIQIKSRIQAARDHQKSHANVRGKSLEF</sequence>
<comment type="caution">
    <text evidence="1">The sequence shown here is derived from an EMBL/GenBank/DDBJ whole genome shotgun (WGS) entry which is preliminary data.</text>
</comment>
<dbReference type="PANTHER" id="PTHR45835:SF103">
    <property type="entry name" value="RNA-DIRECTED DNA POLYMERASE"/>
    <property type="match status" value="1"/>
</dbReference>
<dbReference type="GO" id="GO:0003676">
    <property type="term" value="F:nucleic acid binding"/>
    <property type="evidence" value="ECO:0007669"/>
    <property type="project" value="InterPro"/>
</dbReference>
<keyword evidence="1" id="KW-0808">Transferase</keyword>
<evidence type="ECO:0000313" key="1">
    <source>
        <dbReference type="EMBL" id="GEZ67348.1"/>
    </source>
</evidence>
<dbReference type="SUPFAM" id="SSF53098">
    <property type="entry name" value="Ribonuclease H-like"/>
    <property type="match status" value="1"/>
</dbReference>
<name>A0A699IHT9_TANCI</name>
<protein>
    <submittedName>
        <fullName evidence="1">Putative reverse transcriptase domain-containing protein</fullName>
    </submittedName>
</protein>
<dbReference type="InterPro" id="IPR036397">
    <property type="entry name" value="RNaseH_sf"/>
</dbReference>
<accession>A0A699IHT9</accession>
<dbReference type="Gene3D" id="3.30.420.10">
    <property type="entry name" value="Ribonuclease H-like superfamily/Ribonuclease H"/>
    <property type="match status" value="1"/>
</dbReference>
<organism evidence="1">
    <name type="scientific">Tanacetum cinerariifolium</name>
    <name type="common">Dalmatian daisy</name>
    <name type="synonym">Chrysanthemum cinerariifolium</name>
    <dbReference type="NCBI Taxonomy" id="118510"/>
    <lineage>
        <taxon>Eukaryota</taxon>
        <taxon>Viridiplantae</taxon>
        <taxon>Streptophyta</taxon>
        <taxon>Embryophyta</taxon>
        <taxon>Tracheophyta</taxon>
        <taxon>Spermatophyta</taxon>
        <taxon>Magnoliopsida</taxon>
        <taxon>eudicotyledons</taxon>
        <taxon>Gunneridae</taxon>
        <taxon>Pentapetalae</taxon>
        <taxon>asterids</taxon>
        <taxon>campanulids</taxon>
        <taxon>Asterales</taxon>
        <taxon>Asteraceae</taxon>
        <taxon>Asteroideae</taxon>
        <taxon>Anthemideae</taxon>
        <taxon>Anthemidinae</taxon>
        <taxon>Tanacetum</taxon>
    </lineage>
</organism>
<dbReference type="AlphaFoldDB" id="A0A699IHT9"/>
<keyword evidence="1" id="KW-0548">Nucleotidyltransferase</keyword>
<gene>
    <name evidence="1" type="ORF">Tci_539321</name>
</gene>
<dbReference type="PANTHER" id="PTHR45835">
    <property type="entry name" value="YALI0A06105P"/>
    <property type="match status" value="1"/>
</dbReference>
<proteinExistence type="predicted"/>
<keyword evidence="1" id="KW-0695">RNA-directed DNA polymerase</keyword>
<dbReference type="InterPro" id="IPR012337">
    <property type="entry name" value="RNaseH-like_sf"/>
</dbReference>